<keyword evidence="2" id="KW-0223">Dioxygenase</keyword>
<feature type="region of interest" description="Disordered" evidence="1">
    <location>
        <begin position="166"/>
        <end position="191"/>
    </location>
</feature>
<dbReference type="EMBL" id="RCDD01000001">
    <property type="protein sequence ID" value="RLK61431.1"/>
    <property type="molecule type" value="Genomic_DNA"/>
</dbReference>
<keyword evidence="2" id="KW-0560">Oxidoreductase</keyword>
<evidence type="ECO:0000313" key="2">
    <source>
        <dbReference type="EMBL" id="RLK61431.1"/>
    </source>
</evidence>
<reference evidence="2 3" key="1">
    <citation type="submission" date="2018-10" db="EMBL/GenBank/DDBJ databases">
        <title>Genomic Encyclopedia of Archaeal and Bacterial Type Strains, Phase II (KMG-II): from individual species to whole genera.</title>
        <authorList>
            <person name="Goeker M."/>
        </authorList>
    </citation>
    <scope>NUCLEOTIDE SEQUENCE [LARGE SCALE GENOMIC DNA]</scope>
    <source>
        <strain evidence="2 3">DSM 45657</strain>
    </source>
</reference>
<dbReference type="PANTHER" id="PTHR20883:SF46">
    <property type="entry name" value="PHYTANOYL-COA HYDROXYLASE"/>
    <property type="match status" value="1"/>
</dbReference>
<dbReference type="Gene3D" id="2.60.120.620">
    <property type="entry name" value="q2cbj1_9rhob like domain"/>
    <property type="match status" value="1"/>
</dbReference>
<organism evidence="2 3">
    <name type="scientific">Actinokineospora cianjurensis</name>
    <dbReference type="NCBI Taxonomy" id="585224"/>
    <lineage>
        <taxon>Bacteria</taxon>
        <taxon>Bacillati</taxon>
        <taxon>Actinomycetota</taxon>
        <taxon>Actinomycetes</taxon>
        <taxon>Pseudonocardiales</taxon>
        <taxon>Pseudonocardiaceae</taxon>
        <taxon>Actinokineospora</taxon>
    </lineage>
</organism>
<evidence type="ECO:0000256" key="1">
    <source>
        <dbReference type="SAM" id="MobiDB-lite"/>
    </source>
</evidence>
<keyword evidence="3" id="KW-1185">Reference proteome</keyword>
<protein>
    <submittedName>
        <fullName evidence="2">Ectoine hydroxylase-related dioxygenase (Phytanoyl-CoA dioxygenase family)</fullName>
    </submittedName>
</protein>
<dbReference type="GO" id="GO:0005506">
    <property type="term" value="F:iron ion binding"/>
    <property type="evidence" value="ECO:0007669"/>
    <property type="project" value="UniProtKB-ARBA"/>
</dbReference>
<comment type="caution">
    <text evidence="2">The sequence shown here is derived from an EMBL/GenBank/DDBJ whole genome shotgun (WGS) entry which is preliminary data.</text>
</comment>
<accession>A0A421BAH3</accession>
<gene>
    <name evidence="2" type="ORF">CLV68_1971</name>
</gene>
<dbReference type="GO" id="GO:0016706">
    <property type="term" value="F:2-oxoglutarate-dependent dioxygenase activity"/>
    <property type="evidence" value="ECO:0007669"/>
    <property type="project" value="UniProtKB-ARBA"/>
</dbReference>
<dbReference type="Proteomes" id="UP000282454">
    <property type="component" value="Unassembled WGS sequence"/>
</dbReference>
<sequence>MVVTASTSLTRTQVFERDGFVSTGELLSAAEVESYRDLYDRFLRGEIDSGDKRSDLGSHAPRRDGVAENITQIMWPSALHPPLADLPLHARALAVARGLIGDDAMLDFDMLIHKAPHSATPTPWHQDAAYWIDLPDTRAVSIWVALDDAEPDNGCMWYIAGSHREPLRPHRPTGDGKNIQTDATEGEPGATPVPLPAGHGVAHTGGTLHSSRGNTTDRVRRAYILNYRPAAMIALERGQGEDHGLGTNERKVRNAGATADETGA</sequence>
<dbReference type="Pfam" id="PF05721">
    <property type="entry name" value="PhyH"/>
    <property type="match status" value="1"/>
</dbReference>
<dbReference type="OrthoDB" id="9796766at2"/>
<feature type="region of interest" description="Disordered" evidence="1">
    <location>
        <begin position="238"/>
        <end position="264"/>
    </location>
</feature>
<dbReference type="InterPro" id="IPR008775">
    <property type="entry name" value="Phytyl_CoA_dOase-like"/>
</dbReference>
<proteinExistence type="predicted"/>
<feature type="compositionally biased region" description="Basic and acidic residues" evidence="1">
    <location>
        <begin position="238"/>
        <end position="252"/>
    </location>
</feature>
<evidence type="ECO:0000313" key="3">
    <source>
        <dbReference type="Proteomes" id="UP000282454"/>
    </source>
</evidence>
<dbReference type="PANTHER" id="PTHR20883">
    <property type="entry name" value="PHYTANOYL-COA DIOXYGENASE DOMAIN CONTAINING 1"/>
    <property type="match status" value="1"/>
</dbReference>
<dbReference type="SUPFAM" id="SSF51197">
    <property type="entry name" value="Clavaminate synthase-like"/>
    <property type="match status" value="1"/>
</dbReference>
<name>A0A421BAH3_9PSEU</name>
<dbReference type="AlphaFoldDB" id="A0A421BAH3"/>